<evidence type="ECO:0000313" key="4">
    <source>
        <dbReference type="EMBL" id="PWK51579.1"/>
    </source>
</evidence>
<comment type="caution">
    <text evidence="4">The sequence shown here is derived from an EMBL/GenBank/DDBJ whole genome shotgun (WGS) entry which is preliminary data.</text>
</comment>
<dbReference type="NCBIfam" id="TIGR00715">
    <property type="entry name" value="precor6x_red"/>
    <property type="match status" value="1"/>
</dbReference>
<evidence type="ECO:0000313" key="5">
    <source>
        <dbReference type="Proteomes" id="UP000245697"/>
    </source>
</evidence>
<dbReference type="GO" id="GO:0016994">
    <property type="term" value="F:precorrin-6A reductase activity"/>
    <property type="evidence" value="ECO:0007669"/>
    <property type="project" value="InterPro"/>
</dbReference>
<comment type="pathway">
    <text evidence="1">Cofactor biosynthesis; adenosylcobalamin biosynthesis.</text>
</comment>
<evidence type="ECO:0000256" key="1">
    <source>
        <dbReference type="ARBA" id="ARBA00004953"/>
    </source>
</evidence>
<dbReference type="InterPro" id="IPR003723">
    <property type="entry name" value="Precorrin-6x_reduct"/>
</dbReference>
<evidence type="ECO:0000256" key="2">
    <source>
        <dbReference type="ARBA" id="ARBA00022573"/>
    </source>
</evidence>
<reference evidence="4 5" key="1">
    <citation type="submission" date="2018-05" db="EMBL/GenBank/DDBJ databases">
        <title>Genomic Encyclopedia of Archaeal and Bacterial Type Strains, Phase II (KMG-II): from individual species to whole genera.</title>
        <authorList>
            <person name="Goeker M."/>
        </authorList>
    </citation>
    <scope>NUCLEOTIDE SEQUENCE [LARGE SCALE GENOMIC DNA]</scope>
    <source>
        <strain evidence="4 5">DSM 45184</strain>
    </source>
</reference>
<accession>A0A316FSE2</accession>
<dbReference type="PANTHER" id="PTHR36925:SF1">
    <property type="entry name" value="COBALT-PRECORRIN-6A REDUCTASE"/>
    <property type="match status" value="1"/>
</dbReference>
<dbReference type="UniPathway" id="UPA00148"/>
<dbReference type="PANTHER" id="PTHR36925">
    <property type="entry name" value="COBALT-PRECORRIN-6A REDUCTASE"/>
    <property type="match status" value="1"/>
</dbReference>
<name>A0A316FSE2_9ACTN</name>
<keyword evidence="2" id="KW-0169">Cobalamin biosynthesis</keyword>
<organism evidence="4 5">
    <name type="scientific">Actinoplanes xinjiangensis</name>
    <dbReference type="NCBI Taxonomy" id="512350"/>
    <lineage>
        <taxon>Bacteria</taxon>
        <taxon>Bacillati</taxon>
        <taxon>Actinomycetota</taxon>
        <taxon>Actinomycetes</taxon>
        <taxon>Micromonosporales</taxon>
        <taxon>Micromonosporaceae</taxon>
        <taxon>Actinoplanes</taxon>
    </lineage>
</organism>
<keyword evidence="3" id="KW-0560">Oxidoreductase</keyword>
<dbReference type="Proteomes" id="UP000245697">
    <property type="component" value="Unassembled WGS sequence"/>
</dbReference>
<proteinExistence type="predicted"/>
<protein>
    <submittedName>
        <fullName evidence="4">Precorrin-6A/cobalt-precorrin-6A reductase</fullName>
    </submittedName>
</protein>
<dbReference type="Pfam" id="PF02571">
    <property type="entry name" value="CbiJ"/>
    <property type="match status" value="1"/>
</dbReference>
<dbReference type="PROSITE" id="PS51014">
    <property type="entry name" value="COBK_CBIJ"/>
    <property type="match status" value="1"/>
</dbReference>
<keyword evidence="5" id="KW-1185">Reference proteome</keyword>
<dbReference type="NCBIfam" id="NF005968">
    <property type="entry name" value="PRK08057.1-2"/>
    <property type="match status" value="1"/>
</dbReference>
<dbReference type="GO" id="GO:0009236">
    <property type="term" value="P:cobalamin biosynthetic process"/>
    <property type="evidence" value="ECO:0007669"/>
    <property type="project" value="UniProtKB-UniPathway"/>
</dbReference>
<dbReference type="OrthoDB" id="5183775at2"/>
<dbReference type="EMBL" id="QGGR01000002">
    <property type="protein sequence ID" value="PWK51579.1"/>
    <property type="molecule type" value="Genomic_DNA"/>
</dbReference>
<dbReference type="AlphaFoldDB" id="A0A316FSE2"/>
<dbReference type="Gene3D" id="3.40.50.2300">
    <property type="match status" value="1"/>
</dbReference>
<gene>
    <name evidence="4" type="ORF">BC793_102615</name>
</gene>
<evidence type="ECO:0000256" key="3">
    <source>
        <dbReference type="ARBA" id="ARBA00023002"/>
    </source>
</evidence>
<sequence length="248" mass="25867">MSVPDPVGRVLLLGGTTEARRLAGMIAGEVDVVTSLAGRTTDPLRPAGETRIGGFGGVDGLARYLRDERVGAVVDATHPFAAAISGNAAAACAACGVPLLILRRPGWTAGPGDEWHRVASLPEAAGLLPRLGRRVFLTTGRQGIAHFAGLDGCWFLARSVEPPTGTVPRHLEVLLDRGPFTVAGERELITRHRVDVLVTKDSGGSDAKLVAARELGVPVVMVDRPAAPGAVTVSTADAAASWLRTLRR</sequence>